<dbReference type="InterPro" id="IPR028345">
    <property type="entry name" value="Antibiotic_NAT-like"/>
</dbReference>
<keyword evidence="6" id="KW-1185">Reference proteome</keyword>
<protein>
    <recommendedName>
        <fullName evidence="4">Aminoglycoside N(3)-acetyltransferase</fullName>
        <ecNumber evidence="4">2.3.1.-</ecNumber>
    </recommendedName>
</protein>
<dbReference type="PANTHER" id="PTHR11104:SF0">
    <property type="entry name" value="SPBETA PROPHAGE-DERIVED AMINOGLYCOSIDE N(3')-ACETYLTRANSFERASE-LIKE PROTEIN YOKD"/>
    <property type="match status" value="1"/>
</dbReference>
<evidence type="ECO:0000313" key="5">
    <source>
        <dbReference type="EMBL" id="GAA5532089.1"/>
    </source>
</evidence>
<comment type="catalytic activity">
    <reaction evidence="4">
        <text>a 2-deoxystreptamine antibiotic + acetyl-CoA = an N(3)-acetyl-2-deoxystreptamine antibiotic + CoA + H(+)</text>
        <dbReference type="Rhea" id="RHEA:12665"/>
        <dbReference type="ChEBI" id="CHEBI:15378"/>
        <dbReference type="ChEBI" id="CHEBI:57287"/>
        <dbReference type="ChEBI" id="CHEBI:57288"/>
        <dbReference type="ChEBI" id="CHEBI:57921"/>
        <dbReference type="ChEBI" id="CHEBI:77452"/>
        <dbReference type="EC" id="2.3.1.81"/>
    </reaction>
</comment>
<dbReference type="Proteomes" id="UP001404956">
    <property type="component" value="Unassembled WGS sequence"/>
</dbReference>
<evidence type="ECO:0000256" key="4">
    <source>
        <dbReference type="RuleBase" id="RU365031"/>
    </source>
</evidence>
<evidence type="ECO:0000256" key="2">
    <source>
        <dbReference type="ARBA" id="ARBA00022679"/>
    </source>
</evidence>
<proteinExistence type="inferred from homology"/>
<dbReference type="EMBL" id="BAABRV010000001">
    <property type="protein sequence ID" value="GAA5532089.1"/>
    <property type="molecule type" value="Genomic_DNA"/>
</dbReference>
<keyword evidence="4" id="KW-0046">Antibiotic resistance</keyword>
<comment type="similarity">
    <text evidence="1 4">Belongs to the antibiotic N-acetyltransferase family.</text>
</comment>
<accession>A0ABP9X9L0</accession>
<gene>
    <name evidence="5" type="primary">yokD_1</name>
    <name evidence="5" type="ORF">Dalu01_00467</name>
</gene>
<organism evidence="5 6">
    <name type="scientific">Deinococcus aluminii</name>
    <dbReference type="NCBI Taxonomy" id="1656885"/>
    <lineage>
        <taxon>Bacteria</taxon>
        <taxon>Thermotogati</taxon>
        <taxon>Deinococcota</taxon>
        <taxon>Deinococci</taxon>
        <taxon>Deinococcales</taxon>
        <taxon>Deinococcaceae</taxon>
        <taxon>Deinococcus</taxon>
    </lineage>
</organism>
<name>A0ABP9X9L0_9DEIO</name>
<dbReference type="InterPro" id="IPR003679">
    <property type="entry name" value="Amioglycoside_AcTrfase"/>
</dbReference>
<sequence>MTEADAIALADAPRTRASLAADLRALGVQAGEVLLVHSSLSSLGWVAGGPVAVLQALQDALTPAGTLVMPTFTLNLTDPAGWRRFPVPQHWWATIRAETPAFDPALTLTRGMGRMAELFRTWPDVRRSHHPHSSFAAWGRHAEFITANHELRFSLGEGSPLARVYDLNGRVLLLGTENNTSLHLAEVRAGKQATVQFSGPVLVDGQPQWVTFDECDYAEETFPPVKAAFAASGAVTVGKVGSASAKLMSQRSLVDFAVQWWKTNPPVGHNSALAAQENA</sequence>
<reference evidence="5 6" key="1">
    <citation type="submission" date="2024-02" db="EMBL/GenBank/DDBJ databases">
        <title>Deinococcus aluminii NBRC 112889.</title>
        <authorList>
            <person name="Ichikawa N."/>
            <person name="Katano-Makiyama Y."/>
            <person name="Hidaka K."/>
        </authorList>
    </citation>
    <scope>NUCLEOTIDE SEQUENCE [LARGE SCALE GENOMIC DNA]</scope>
    <source>
        <strain evidence="5 6">NBRC 112889</strain>
    </source>
</reference>
<keyword evidence="2 4" id="KW-0808">Transferase</keyword>
<keyword evidence="3 4" id="KW-0012">Acyltransferase</keyword>
<dbReference type="EC" id="2.3.1.-" evidence="4"/>
<evidence type="ECO:0000313" key="6">
    <source>
        <dbReference type="Proteomes" id="UP001404956"/>
    </source>
</evidence>
<dbReference type="RefSeq" id="WP_345450854.1">
    <property type="nucleotide sequence ID" value="NZ_BAABRV010000001.1"/>
</dbReference>
<dbReference type="SUPFAM" id="SSF110710">
    <property type="entry name" value="TTHA0583/YokD-like"/>
    <property type="match status" value="1"/>
</dbReference>
<comment type="caution">
    <text evidence="5">The sequence shown here is derived from an EMBL/GenBank/DDBJ whole genome shotgun (WGS) entry which is preliminary data.</text>
</comment>
<evidence type="ECO:0000256" key="1">
    <source>
        <dbReference type="ARBA" id="ARBA00006383"/>
    </source>
</evidence>
<evidence type="ECO:0000256" key="3">
    <source>
        <dbReference type="ARBA" id="ARBA00023315"/>
    </source>
</evidence>
<dbReference type="Pfam" id="PF02522">
    <property type="entry name" value="Antibiotic_NAT"/>
    <property type="match status" value="1"/>
</dbReference>
<dbReference type="PANTHER" id="PTHR11104">
    <property type="entry name" value="AMINOGLYCOSIDE N3-ACETYLTRANSFERASE"/>
    <property type="match status" value="1"/>
</dbReference>